<dbReference type="EMBL" id="FLQV01000805">
    <property type="protein sequence ID" value="SBS98185.1"/>
    <property type="molecule type" value="Genomic_DNA"/>
</dbReference>
<dbReference type="EC" id="3.1.13.4" evidence="5"/>
<feature type="region of interest" description="Disordered" evidence="15">
    <location>
        <begin position="647"/>
        <end position="673"/>
    </location>
</feature>
<feature type="compositionally biased region" description="Low complexity" evidence="15">
    <location>
        <begin position="1051"/>
        <end position="1068"/>
    </location>
</feature>
<feature type="region of interest" description="Disordered" evidence="15">
    <location>
        <begin position="1320"/>
        <end position="1342"/>
    </location>
</feature>
<feature type="region of interest" description="Disordered" evidence="15">
    <location>
        <begin position="1051"/>
        <end position="1077"/>
    </location>
</feature>
<keyword evidence="8" id="KW-0479">Metal-binding</keyword>
<proteinExistence type="inferred from homology"/>
<evidence type="ECO:0000256" key="1">
    <source>
        <dbReference type="ARBA" id="ARBA00001663"/>
    </source>
</evidence>
<feature type="compositionally biased region" description="Pro residues" evidence="15">
    <location>
        <begin position="925"/>
        <end position="940"/>
    </location>
</feature>
<evidence type="ECO:0000256" key="14">
    <source>
        <dbReference type="ARBA" id="ARBA00023242"/>
    </source>
</evidence>
<feature type="region of interest" description="Disordered" evidence="15">
    <location>
        <begin position="1198"/>
        <end position="1258"/>
    </location>
</feature>
<gene>
    <name evidence="17" type="ORF">POVCU1_044170</name>
    <name evidence="16" type="ORF">POVCU2_0047690</name>
</gene>
<comment type="catalytic activity">
    <reaction evidence="1">
        <text>Exonucleolytic cleavage of poly(A) to 5'-AMP.</text>
        <dbReference type="EC" id="3.1.13.4"/>
    </reaction>
</comment>
<feature type="region of interest" description="Disordered" evidence="15">
    <location>
        <begin position="796"/>
        <end position="826"/>
    </location>
</feature>
<sequence length="1682" mass="179669">MDERTKIVDVWANNLEEEFERIRDVVENHPYVAIDTEFPGIVARPTGNVVDYNYQTIKCNVDLLKVIQLGVTFSNGKGELPKVSTWQFNFKFDLDSDMYAQNSIDFLKLSGINFEKHQSLGIELLHFGEVIMSSGLVMNEDVKWISFHGCYDFAYLLKILTCSALPHNEIAFFDLLNDFFPSLYDIKYLLLNLNIKQLSRTYSLQKISEILSVKRIGRQHQAGSDSLVTCKTFFRLMELYFDNKIDDNKYSGIIYGLGTTIKNYNPKFDDSSHKFNSTGNCYYGNSNYVKNGTHGGGGGGHFALGGHSIGDSVNDSGNDGTHEGNRDTINDMNNDMNDSGNLYLEGKNSLLSTLSNGSLGNYIENKEYAIAFSKDAVKGHIKSDMLHSLYADMNQSGYSTVPNVVGHMGIINSSVNNFSTNKYTSQVINSVGKSGRISQGNASYVNGKGNDNNNSADGGGEYNGNSSECVNYSSSCGKLNLDNSKLGNSIFNDMPKKVSANNICNDFSNISGDRLKGSHGNSMCSNMTNSNVNLMGISGSNGGGIQSGGVSPNGSLILGSVNGIGCVSGVSGVSSVSGNANLKNMNSIGSMNIMGNQGSSIPINGLNGNMNMSNSVYGELRNIGGVPSSNAGSLQGNSGNCGFGVGNTNEATHGRKDSTAKTSNSDESVATIGKGTYDSNSGIMGRSHPLGGMALGNVAVGNLPGGGNNIYLSSINHNYSNTHNNNIFLNNVNMNTYNIANNGCNQMGNNGNSHSYHPIPGKYNSVSNFGASVNHVNEKGITEHGDMDKRTVDGMTGSNHSVNGSSINGGGGSGNNKGSMSKSTVNRMSASHISFNKNMLSNYAGGNTGLKGNQKNGSGVMNELPNSGIQSSNLSSKSNEFNSSSFDNINLLSQNMNAMREDIFKEDKNGNCNLNKNAIANMNIKPPPHHPPPPPPPPPSSGHHSGNSNSSDAAAKNSAFVKSASSSSMSNINSASINNIVNILSSNEAKICNINNGHGNNYAPNSGMAKHSINMGNLSNCNMSGNNKLNYVHMNSLNFTNNINKNGIANGNGASNANSQGASNHANSVHAYSSNGLPNKSLADSSDVRNCLNFNRNNTSNSNKNCKSFSAMGNANNNTSEKGCKNGGHSGHVISGGHTTHGMHVLHGGKNNGMSDNSSNNESNIMSHGKDNNRGNNAAGIKIINNDCVKGGNYGNNYSGGGKNGKSSSKGGGKNNKNNKNKNKNNTDGGSGSNSGSNNTSGKNGNSHNIHGTHNTHVGGNDISLGSYVGSINVVGKNRSNDKNSGDGIFGNIVECSSNSYNMVSHRKNGNRNMSNITKEEEENSKGVNTSQHPTDDKKNVTMDRNMYNSNFLNNTNYFKSDSMKMYNRGGATAAGGGGYGKNSSHQLLMKNNFHNNICENENMMHGLSSGNGMNSSDTFDVKGGSSNCHSGGNSNVEMNEEVGYHSSVKNNKSMNNFSDVLHNKIGNFGMVNLGRINSISNTFKSNMGSNTSGNNNSINDNMGMNMSGSTTNFINRKMSKENLNMTNHSITNNININNYYLNSDNSYGKLNINHSNINNTSNFLFSSNGEGGGGSGPIGANVRGCAGSMIPNESCYNSFTESISDKLTKKSFNEKNNNIPASIYSEKKEDSNINHSYNENNFADKNTFTEKYGSFESAKDSMYGYPNYDFKGKDRNFFYDS</sequence>
<dbReference type="GO" id="GO:0003723">
    <property type="term" value="F:RNA binding"/>
    <property type="evidence" value="ECO:0007669"/>
    <property type="project" value="UniProtKB-KW"/>
</dbReference>
<feature type="region of interest" description="Disordered" evidence="15">
    <location>
        <begin position="846"/>
        <end position="881"/>
    </location>
</feature>
<accession>A0A1A8X0Q9</accession>
<dbReference type="GO" id="GO:0030014">
    <property type="term" value="C:CCR4-NOT complex"/>
    <property type="evidence" value="ECO:0007669"/>
    <property type="project" value="InterPro"/>
</dbReference>
<feature type="compositionally biased region" description="Low complexity" evidence="15">
    <location>
        <begin position="866"/>
        <end position="881"/>
    </location>
</feature>
<dbReference type="Pfam" id="PF04857">
    <property type="entry name" value="CAF1"/>
    <property type="match status" value="2"/>
</dbReference>
<evidence type="ECO:0000256" key="10">
    <source>
        <dbReference type="ARBA" id="ARBA00022839"/>
    </source>
</evidence>
<dbReference type="InterPro" id="IPR036397">
    <property type="entry name" value="RNaseH_sf"/>
</dbReference>
<evidence type="ECO:0000313" key="16">
    <source>
        <dbReference type="EMBL" id="SBS88312.1"/>
    </source>
</evidence>
<keyword evidence="12" id="KW-0805">Transcription regulation</keyword>
<evidence type="ECO:0000313" key="17">
    <source>
        <dbReference type="EMBL" id="SBS98185.1"/>
    </source>
</evidence>
<feature type="compositionally biased region" description="Low complexity" evidence="15">
    <location>
        <begin position="1131"/>
        <end position="1142"/>
    </location>
</feature>
<dbReference type="GO" id="GO:0046872">
    <property type="term" value="F:metal ion binding"/>
    <property type="evidence" value="ECO:0007669"/>
    <property type="project" value="UniProtKB-KW"/>
</dbReference>
<evidence type="ECO:0000256" key="4">
    <source>
        <dbReference type="ARBA" id="ARBA00008372"/>
    </source>
</evidence>
<comment type="similarity">
    <text evidence="4">Belongs to the CAF1 family.</text>
</comment>
<evidence type="ECO:0000256" key="13">
    <source>
        <dbReference type="ARBA" id="ARBA00023163"/>
    </source>
</evidence>
<feature type="region of interest" description="Disordered" evidence="15">
    <location>
        <begin position="909"/>
        <end position="959"/>
    </location>
</feature>
<dbReference type="InterPro" id="IPR006941">
    <property type="entry name" value="RNase_CAF1"/>
</dbReference>
<keyword evidence="13" id="KW-0804">Transcription</keyword>
<dbReference type="EMBL" id="FLQU01000625">
    <property type="protein sequence ID" value="SBS88312.1"/>
    <property type="molecule type" value="Genomic_DNA"/>
</dbReference>
<keyword evidence="10" id="KW-0269">Exonuclease</keyword>
<dbReference type="VEuPathDB" id="PlasmoDB:PocGH01_14036300"/>
<evidence type="ECO:0000256" key="2">
    <source>
        <dbReference type="ARBA" id="ARBA00004123"/>
    </source>
</evidence>
<dbReference type="PANTHER" id="PTHR10797">
    <property type="entry name" value="CCR4-NOT TRANSCRIPTION COMPLEX SUBUNIT"/>
    <property type="match status" value="1"/>
</dbReference>
<reference evidence="18 19" key="1">
    <citation type="submission" date="2016-05" db="EMBL/GenBank/DDBJ databases">
        <authorList>
            <person name="Naeem Raeece"/>
        </authorList>
    </citation>
    <scope>NUCLEOTIDE SEQUENCE [LARGE SCALE GENOMIC DNA]</scope>
</reference>
<dbReference type="GO" id="GO:0004535">
    <property type="term" value="F:poly(A)-specific ribonuclease activity"/>
    <property type="evidence" value="ECO:0007669"/>
    <property type="project" value="UniProtKB-EC"/>
</dbReference>
<keyword evidence="11" id="KW-0694">RNA-binding</keyword>
<feature type="compositionally biased region" description="Gly residues" evidence="15">
    <location>
        <begin position="1198"/>
        <end position="1214"/>
    </location>
</feature>
<feature type="compositionally biased region" description="Low complexity" evidence="15">
    <location>
        <begin position="941"/>
        <end position="959"/>
    </location>
</feature>
<keyword evidence="7" id="KW-0540">Nuclease</keyword>
<evidence type="ECO:0000256" key="12">
    <source>
        <dbReference type="ARBA" id="ARBA00023015"/>
    </source>
</evidence>
<dbReference type="InterPro" id="IPR039637">
    <property type="entry name" value="CNOT7/CNOT8/Pop2"/>
</dbReference>
<feature type="compositionally biased region" description="Polar residues" evidence="15">
    <location>
        <begin position="846"/>
        <end position="859"/>
    </location>
</feature>
<dbReference type="Proteomes" id="UP000078560">
    <property type="component" value="Unassembled WGS sequence"/>
</dbReference>
<organism evidence="17 18">
    <name type="scientific">Plasmodium ovale curtisi</name>
    <dbReference type="NCBI Taxonomy" id="864141"/>
    <lineage>
        <taxon>Eukaryota</taxon>
        <taxon>Sar</taxon>
        <taxon>Alveolata</taxon>
        <taxon>Apicomplexa</taxon>
        <taxon>Aconoidasida</taxon>
        <taxon>Haemosporida</taxon>
        <taxon>Plasmodiidae</taxon>
        <taxon>Plasmodium</taxon>
        <taxon>Plasmodium (Plasmodium)</taxon>
    </lineage>
</organism>
<dbReference type="FunFam" id="3.30.420.10:FF:000048">
    <property type="entry name" value="CCR4-associated factor 1, putative"/>
    <property type="match status" value="1"/>
</dbReference>
<evidence type="ECO:0000256" key="3">
    <source>
        <dbReference type="ARBA" id="ARBA00004496"/>
    </source>
</evidence>
<dbReference type="SUPFAM" id="SSF53098">
    <property type="entry name" value="Ribonuclease H-like"/>
    <property type="match status" value="1"/>
</dbReference>
<keyword evidence="14" id="KW-0539">Nucleus</keyword>
<dbReference type="Gene3D" id="3.30.420.10">
    <property type="entry name" value="Ribonuclease H-like superfamily/Ribonuclease H"/>
    <property type="match status" value="1"/>
</dbReference>
<protein>
    <recommendedName>
        <fullName evidence="5">poly(A)-specific ribonuclease</fullName>
        <ecNumber evidence="5">3.1.13.4</ecNumber>
    </recommendedName>
</protein>
<name>A0A1A8X0Q9_PLAOA</name>
<feature type="compositionally biased region" description="Polar residues" evidence="15">
    <location>
        <begin position="1248"/>
        <end position="1258"/>
    </location>
</feature>
<feature type="compositionally biased region" description="Low complexity" evidence="15">
    <location>
        <begin position="797"/>
        <end position="806"/>
    </location>
</feature>
<keyword evidence="9" id="KW-0378">Hydrolase</keyword>
<evidence type="ECO:0000256" key="5">
    <source>
        <dbReference type="ARBA" id="ARBA00012161"/>
    </source>
</evidence>
<evidence type="ECO:0000256" key="8">
    <source>
        <dbReference type="ARBA" id="ARBA00022723"/>
    </source>
</evidence>
<evidence type="ECO:0000313" key="18">
    <source>
        <dbReference type="Proteomes" id="UP000078546"/>
    </source>
</evidence>
<evidence type="ECO:0000256" key="7">
    <source>
        <dbReference type="ARBA" id="ARBA00022722"/>
    </source>
</evidence>
<dbReference type="Proteomes" id="UP000078546">
    <property type="component" value="Unassembled WGS sequence"/>
</dbReference>
<evidence type="ECO:0000313" key="19">
    <source>
        <dbReference type="Proteomes" id="UP000078560"/>
    </source>
</evidence>
<evidence type="ECO:0000256" key="9">
    <source>
        <dbReference type="ARBA" id="ARBA00022801"/>
    </source>
</evidence>
<dbReference type="GO" id="GO:0005737">
    <property type="term" value="C:cytoplasm"/>
    <property type="evidence" value="ECO:0007669"/>
    <property type="project" value="UniProtKB-SubCell"/>
</dbReference>
<evidence type="ECO:0000256" key="11">
    <source>
        <dbReference type="ARBA" id="ARBA00022884"/>
    </source>
</evidence>
<feature type="compositionally biased region" description="Polar residues" evidence="15">
    <location>
        <begin position="1152"/>
        <end position="1166"/>
    </location>
</feature>
<feature type="compositionally biased region" description="Polar residues" evidence="15">
    <location>
        <begin position="910"/>
        <end position="920"/>
    </location>
</feature>
<feature type="region of interest" description="Disordered" evidence="15">
    <location>
        <begin position="1120"/>
        <end position="1178"/>
    </location>
</feature>
<dbReference type="InterPro" id="IPR012337">
    <property type="entry name" value="RNaseH-like_sf"/>
</dbReference>
<feature type="compositionally biased region" description="Low complexity" evidence="15">
    <location>
        <begin position="1224"/>
        <end position="1247"/>
    </location>
</feature>
<comment type="subcellular location">
    <subcellularLocation>
        <location evidence="3">Cytoplasm</location>
    </subcellularLocation>
    <subcellularLocation>
        <location evidence="2">Nucleus</location>
    </subcellularLocation>
</comment>
<dbReference type="GO" id="GO:0005634">
    <property type="term" value="C:nucleus"/>
    <property type="evidence" value="ECO:0007669"/>
    <property type="project" value="UniProtKB-SubCell"/>
</dbReference>
<evidence type="ECO:0000256" key="15">
    <source>
        <dbReference type="SAM" id="MobiDB-lite"/>
    </source>
</evidence>
<reference evidence="17" key="2">
    <citation type="submission" date="2016-05" db="EMBL/GenBank/DDBJ databases">
        <authorList>
            <person name="Lavstsen T."/>
            <person name="Jespersen J.S."/>
        </authorList>
    </citation>
    <scope>NUCLEOTIDE SEQUENCE [LARGE SCALE GENOMIC DNA]</scope>
</reference>
<evidence type="ECO:0000256" key="6">
    <source>
        <dbReference type="ARBA" id="ARBA00022490"/>
    </source>
</evidence>
<keyword evidence="6" id="KW-0963">Cytoplasm</keyword>